<proteinExistence type="predicted"/>
<dbReference type="EMBL" id="JAAVLN010000001">
    <property type="protein sequence ID" value="NKC03424.1"/>
    <property type="molecule type" value="Genomic_DNA"/>
</dbReference>
<protein>
    <submittedName>
        <fullName evidence="1">Uncharacterized protein</fullName>
    </submittedName>
</protein>
<evidence type="ECO:0000313" key="1">
    <source>
        <dbReference type="EMBL" id="NKC03424.1"/>
    </source>
</evidence>
<name>A0ABX1DKG8_9HYPH</name>
<reference evidence="1 2" key="1">
    <citation type="submission" date="2020-03" db="EMBL/GenBank/DDBJ databases">
        <title>Whole genome sequencing of clinical and environmental type strains of Ochrobactrum.</title>
        <authorList>
            <person name="Dharne M."/>
        </authorList>
    </citation>
    <scope>NUCLEOTIDE SEQUENCE [LARGE SCALE GENOMIC DNA]</scope>
    <source>
        <strain evidence="1 2">CIP 109452</strain>
    </source>
</reference>
<organism evidence="1 2">
    <name type="scientific">Brucella haematophila</name>
    <dbReference type="NCBI Taxonomy" id="419474"/>
    <lineage>
        <taxon>Bacteria</taxon>
        <taxon>Pseudomonadati</taxon>
        <taxon>Pseudomonadota</taxon>
        <taxon>Alphaproteobacteria</taxon>
        <taxon>Hyphomicrobiales</taxon>
        <taxon>Brucellaceae</taxon>
        <taxon>Brucella/Ochrobactrum group</taxon>
        <taxon>Brucella</taxon>
    </lineage>
</organism>
<evidence type="ECO:0000313" key="2">
    <source>
        <dbReference type="Proteomes" id="UP000704467"/>
    </source>
</evidence>
<sequence length="139" mass="16359">MNNSFSDFYGDYYEFYDYFQEEAPRPEMQSAYNFFFPAGAVYSSALNEYIAPPKNGCFFEEDFGVRNKRFHDDWGLGIHLDRNIIGRSSRINIFIRNAEIPEKSKYIRNVVVKNPRVEIKISAFSKIVRALKTKRTSLR</sequence>
<dbReference type="Proteomes" id="UP000704467">
    <property type="component" value="Unassembled WGS sequence"/>
</dbReference>
<accession>A0ABX1DKG8</accession>
<keyword evidence="2" id="KW-1185">Reference proteome</keyword>
<gene>
    <name evidence="1" type="ORF">HED55_09105</name>
</gene>
<comment type="caution">
    <text evidence="1">The sequence shown here is derived from an EMBL/GenBank/DDBJ whole genome shotgun (WGS) entry which is preliminary data.</text>
</comment>